<evidence type="ECO:0000313" key="1">
    <source>
        <dbReference type="EMBL" id="TWP26805.1"/>
    </source>
</evidence>
<proteinExistence type="predicted"/>
<gene>
    <name evidence="1" type="ORF">ETU09_09600</name>
</gene>
<sequence>MNWVYFLFLFNIIFISAQEGIENILKSQLEDGNSVPLGDEYESHEYSEKDLDATIPIIENILKTQGYKTLTSSEFKEKIKSKFNRIIDEKSEKKYLYVDLYDKCSRDIIYTRNPIYNGFFIIKNKNFITSLYAIPELIDYQKEYPEIAKVENKILIKTDSYWTDNLEVPHWRDTKNLSSQRRFIKKLLIARNKYLFNEDQNQFAWLITNDAQFMRSLVTTFGYTEDKKLYKWVFDNTPFDEKNLDEFGELIWTKYCNNSISIHNNFFNVIDNLLSVDKEKYLNYLLKYLQYVLDYDVKNPNALIKQISLAQKCELIGRIISFGEKFRYAENINIEDPYKFMGWTFMMDYKELYKKEFERNNYYNLPEFKERYKMAEDYWVSEVLPFNE</sequence>
<dbReference type="EMBL" id="SELH01000025">
    <property type="protein sequence ID" value="TWP26805.1"/>
    <property type="molecule type" value="Genomic_DNA"/>
</dbReference>
<evidence type="ECO:0000313" key="2">
    <source>
        <dbReference type="Proteomes" id="UP000319499"/>
    </source>
</evidence>
<keyword evidence="2" id="KW-1185">Reference proteome</keyword>
<protein>
    <submittedName>
        <fullName evidence="1">Uncharacterized protein</fullName>
    </submittedName>
</protein>
<comment type="caution">
    <text evidence="1">The sequence shown here is derived from an EMBL/GenBank/DDBJ whole genome shotgun (WGS) entry which is preliminary data.</text>
</comment>
<name>A0A563D9C1_9FLAO</name>
<dbReference type="Proteomes" id="UP000319499">
    <property type="component" value="Unassembled WGS sequence"/>
</dbReference>
<dbReference type="OrthoDB" id="767755at2"/>
<dbReference type="RefSeq" id="WP_146293345.1">
    <property type="nucleotide sequence ID" value="NZ_SELH01000025.1"/>
</dbReference>
<organism evidence="1 2">
    <name type="scientific">Apibacter muscae</name>
    <dbReference type="NCBI Taxonomy" id="2509004"/>
    <lineage>
        <taxon>Bacteria</taxon>
        <taxon>Pseudomonadati</taxon>
        <taxon>Bacteroidota</taxon>
        <taxon>Flavobacteriia</taxon>
        <taxon>Flavobacteriales</taxon>
        <taxon>Weeksellaceae</taxon>
        <taxon>Apibacter</taxon>
    </lineage>
</organism>
<reference evidence="1 2" key="1">
    <citation type="submission" date="2019-02" db="EMBL/GenBank/DDBJ databases">
        <title>Apibacter muscae sp. nov.: a novel member of the house fly microbiota.</title>
        <authorList>
            <person name="Park R."/>
        </authorList>
    </citation>
    <scope>NUCLEOTIDE SEQUENCE [LARGE SCALE GENOMIC DNA]</scope>
    <source>
        <strain evidence="1 2">AL1</strain>
    </source>
</reference>
<dbReference type="AlphaFoldDB" id="A0A563D9C1"/>
<accession>A0A563D9C1</accession>